<evidence type="ECO:0000256" key="1">
    <source>
        <dbReference type="SAM" id="Phobius"/>
    </source>
</evidence>
<dbReference type="Pfam" id="PF11255">
    <property type="entry name" value="DUF3054"/>
    <property type="match status" value="1"/>
</dbReference>
<dbReference type="InterPro" id="IPR021414">
    <property type="entry name" value="DUF3054"/>
</dbReference>
<proteinExistence type="predicted"/>
<keyword evidence="1" id="KW-0812">Transmembrane</keyword>
<dbReference type="AlphaFoldDB" id="A0A1I4TBG0"/>
<dbReference type="Proteomes" id="UP000199614">
    <property type="component" value="Unassembled WGS sequence"/>
</dbReference>
<keyword evidence="1" id="KW-0472">Membrane</keyword>
<feature type="transmembrane region" description="Helical" evidence="1">
    <location>
        <begin position="91"/>
        <end position="110"/>
    </location>
</feature>
<evidence type="ECO:0000313" key="2">
    <source>
        <dbReference type="EMBL" id="SFM73917.1"/>
    </source>
</evidence>
<dbReference type="STRING" id="260086.SAMN05216207_1002202"/>
<feature type="transmembrane region" description="Helical" evidence="1">
    <location>
        <begin position="116"/>
        <end position="136"/>
    </location>
</feature>
<name>A0A1I4TBG0_PSUAM</name>
<accession>A0A1I4TBG0</accession>
<feature type="transmembrane region" description="Helical" evidence="1">
    <location>
        <begin position="30"/>
        <end position="49"/>
    </location>
</feature>
<keyword evidence="3" id="KW-1185">Reference proteome</keyword>
<organism evidence="2 3">
    <name type="scientific">Pseudonocardia ammonioxydans</name>
    <dbReference type="NCBI Taxonomy" id="260086"/>
    <lineage>
        <taxon>Bacteria</taxon>
        <taxon>Bacillati</taxon>
        <taxon>Actinomycetota</taxon>
        <taxon>Actinomycetes</taxon>
        <taxon>Pseudonocardiales</taxon>
        <taxon>Pseudonocardiaceae</taxon>
        <taxon>Pseudonocardia</taxon>
    </lineage>
</organism>
<gene>
    <name evidence="2" type="ORF">SAMN05216207_1002202</name>
</gene>
<evidence type="ECO:0000313" key="3">
    <source>
        <dbReference type="Proteomes" id="UP000199614"/>
    </source>
</evidence>
<sequence>MPAECFGAHTGADRALARRPILGVVHPRRIPALAFAADLVAVVVFAAVGRVSHAEADSLTGLLGTALPFLVGALAAWATPWVRAAPVSLRAGAVVLTVTAALGLLLRWGFLGRLPLAFALVTVIALAVLLLGWRGLSAAVSRGRSARATSRG</sequence>
<evidence type="ECO:0008006" key="4">
    <source>
        <dbReference type="Google" id="ProtNLM"/>
    </source>
</evidence>
<reference evidence="2 3" key="1">
    <citation type="submission" date="2016-10" db="EMBL/GenBank/DDBJ databases">
        <authorList>
            <person name="de Groot N.N."/>
        </authorList>
    </citation>
    <scope>NUCLEOTIDE SEQUENCE [LARGE SCALE GENOMIC DNA]</scope>
    <source>
        <strain evidence="2 3">CGMCC 4.1877</strain>
    </source>
</reference>
<protein>
    <recommendedName>
        <fullName evidence="4">DUF3054 domain-containing protein</fullName>
    </recommendedName>
</protein>
<dbReference type="EMBL" id="FOUY01000002">
    <property type="protein sequence ID" value="SFM73917.1"/>
    <property type="molecule type" value="Genomic_DNA"/>
</dbReference>
<feature type="transmembrane region" description="Helical" evidence="1">
    <location>
        <begin position="61"/>
        <end position="79"/>
    </location>
</feature>
<keyword evidence="1" id="KW-1133">Transmembrane helix</keyword>